<dbReference type="RefSeq" id="WP_346041142.1">
    <property type="nucleotide sequence ID" value="NZ_BAAACP010000001.1"/>
</dbReference>
<protein>
    <recommendedName>
        <fullName evidence="7">Endolytic murein transglycosylase</fullName>
        <ecNumber evidence="7">4.2.2.29</ecNumber>
    </recommendedName>
    <alternativeName>
        <fullName evidence="7">Peptidoglycan lytic transglycosylase</fullName>
    </alternativeName>
    <alternativeName>
        <fullName evidence="7">Peptidoglycan polymerization terminase</fullName>
    </alternativeName>
</protein>
<gene>
    <name evidence="7 8" type="primary">mltG</name>
    <name evidence="8" type="ORF">GCM10008917_01640</name>
</gene>
<dbReference type="Proteomes" id="UP001400965">
    <property type="component" value="Unassembled WGS sequence"/>
</dbReference>
<evidence type="ECO:0000256" key="4">
    <source>
        <dbReference type="ARBA" id="ARBA00023136"/>
    </source>
</evidence>
<sequence length="351" mass="40605">MNFRKINLKVISIITIIILGLIAGYIYIQIGPYDKNSKKEIIVKIPNGSTLTDVSNILKENKVIKNKVLFKAVSKFKPNEHGVKAGKYLLRQSYSNSKVLDILFSGKTYNDGIKVTIPEGSTYKEVIKYLTSKGIGNKEVYEKLINNPKEFYSEFKFLDEKDIISLEGFLYPDTYHFDKNVTEKEVLSTMLKRFEKMYTDKFKREQKERGLTLQQVVNLASIIEKEAVLDEDRPMIASVFYNRLDVDMPLQSDATIQYIFDERKDRVMYKDLKIKSPYNSYINKGLPPTPISNPGVKSIQAVLNPANSDYLYFVATIDGKNNYSKTYEEHLKHVESYKKDRDKLNQEKSEK</sequence>
<keyword evidence="4 7" id="KW-0472">Membrane</keyword>
<keyword evidence="9" id="KW-1185">Reference proteome</keyword>
<evidence type="ECO:0000256" key="2">
    <source>
        <dbReference type="ARBA" id="ARBA00022692"/>
    </source>
</evidence>
<comment type="caution">
    <text evidence="8">The sequence shown here is derived from an EMBL/GenBank/DDBJ whole genome shotgun (WGS) entry which is preliminary data.</text>
</comment>
<keyword evidence="5 7" id="KW-0456">Lyase</keyword>
<evidence type="ECO:0000256" key="3">
    <source>
        <dbReference type="ARBA" id="ARBA00022989"/>
    </source>
</evidence>
<feature type="transmembrane region" description="Helical" evidence="7">
    <location>
        <begin position="7"/>
        <end position="28"/>
    </location>
</feature>
<evidence type="ECO:0000256" key="7">
    <source>
        <dbReference type="HAMAP-Rule" id="MF_02065"/>
    </source>
</evidence>
<dbReference type="HAMAP" id="MF_02065">
    <property type="entry name" value="MltG"/>
    <property type="match status" value="1"/>
</dbReference>
<evidence type="ECO:0000313" key="9">
    <source>
        <dbReference type="Proteomes" id="UP001400965"/>
    </source>
</evidence>
<keyword evidence="6 7" id="KW-0961">Cell wall biogenesis/degradation</keyword>
<keyword evidence="1 7" id="KW-1003">Cell membrane</keyword>
<reference evidence="9" key="1">
    <citation type="journal article" date="2019" name="Int. J. Syst. Evol. Microbiol.">
        <title>The Global Catalogue of Microorganisms (GCM) 10K type strain sequencing project: providing services to taxonomists for standard genome sequencing and annotation.</title>
        <authorList>
            <consortium name="The Broad Institute Genomics Platform"/>
            <consortium name="The Broad Institute Genome Sequencing Center for Infectious Disease"/>
            <person name="Wu L."/>
            <person name="Ma J."/>
        </authorList>
    </citation>
    <scope>NUCLEOTIDE SEQUENCE [LARGE SCALE GENOMIC DNA]</scope>
    <source>
        <strain evidence="9">JCM 6486</strain>
    </source>
</reference>
<dbReference type="Gene3D" id="3.30.160.60">
    <property type="entry name" value="Classic Zinc Finger"/>
    <property type="match status" value="1"/>
</dbReference>
<feature type="site" description="Important for catalytic activity" evidence="7">
    <location>
        <position position="226"/>
    </location>
</feature>
<dbReference type="PANTHER" id="PTHR30518">
    <property type="entry name" value="ENDOLYTIC MUREIN TRANSGLYCOSYLASE"/>
    <property type="match status" value="1"/>
</dbReference>
<dbReference type="Pfam" id="PF02618">
    <property type="entry name" value="YceG"/>
    <property type="match status" value="1"/>
</dbReference>
<dbReference type="NCBIfam" id="TIGR00247">
    <property type="entry name" value="endolytic transglycosylase MltG"/>
    <property type="match status" value="1"/>
</dbReference>
<name>A0ABP3X6L3_9FIRM</name>
<evidence type="ECO:0000256" key="5">
    <source>
        <dbReference type="ARBA" id="ARBA00023239"/>
    </source>
</evidence>
<dbReference type="CDD" id="cd08010">
    <property type="entry name" value="MltG_like"/>
    <property type="match status" value="1"/>
</dbReference>
<organism evidence="8 9">
    <name type="scientific">Paraclostridium tenue</name>
    <dbReference type="NCBI Taxonomy" id="1737"/>
    <lineage>
        <taxon>Bacteria</taxon>
        <taxon>Bacillati</taxon>
        <taxon>Bacillota</taxon>
        <taxon>Clostridia</taxon>
        <taxon>Peptostreptococcales</taxon>
        <taxon>Peptostreptococcaceae</taxon>
        <taxon>Paraclostridium</taxon>
    </lineage>
</organism>
<accession>A0ABP3X6L3</accession>
<dbReference type="InterPro" id="IPR003770">
    <property type="entry name" value="MLTG-like"/>
</dbReference>
<dbReference type="Gene3D" id="3.30.1490.480">
    <property type="entry name" value="Endolytic murein transglycosylase"/>
    <property type="match status" value="2"/>
</dbReference>
<comment type="function">
    <text evidence="7">Functions as a peptidoglycan terminase that cleaves nascent peptidoglycan strands endolytically to terminate their elongation.</text>
</comment>
<dbReference type="EC" id="4.2.2.29" evidence="7"/>
<keyword evidence="3 7" id="KW-1133">Transmembrane helix</keyword>
<dbReference type="PANTHER" id="PTHR30518:SF2">
    <property type="entry name" value="ENDOLYTIC MUREIN TRANSGLYCOSYLASE"/>
    <property type="match status" value="1"/>
</dbReference>
<evidence type="ECO:0000256" key="1">
    <source>
        <dbReference type="ARBA" id="ARBA00022475"/>
    </source>
</evidence>
<comment type="similarity">
    <text evidence="7">Belongs to the transglycosylase MltG family.</text>
</comment>
<proteinExistence type="inferred from homology"/>
<comment type="subcellular location">
    <subcellularLocation>
        <location evidence="7">Cell membrane</location>
        <topology evidence="7">Single-pass membrane protein</topology>
    </subcellularLocation>
</comment>
<keyword evidence="2 7" id="KW-0812">Transmembrane</keyword>
<dbReference type="EMBL" id="BAAACP010000001">
    <property type="protein sequence ID" value="GAA0861207.1"/>
    <property type="molecule type" value="Genomic_DNA"/>
</dbReference>
<evidence type="ECO:0000256" key="6">
    <source>
        <dbReference type="ARBA" id="ARBA00023316"/>
    </source>
</evidence>
<evidence type="ECO:0000313" key="8">
    <source>
        <dbReference type="EMBL" id="GAA0861207.1"/>
    </source>
</evidence>
<comment type="catalytic activity">
    <reaction evidence="7">
        <text>a peptidoglycan chain = a peptidoglycan chain with N-acetyl-1,6-anhydromuramyl-[peptide] at the reducing end + a peptidoglycan chain with N-acetylglucosamine at the non-reducing end.</text>
        <dbReference type="EC" id="4.2.2.29"/>
    </reaction>
</comment>